<keyword evidence="3" id="KW-1185">Reference proteome</keyword>
<evidence type="ECO:0000256" key="1">
    <source>
        <dbReference type="SAM" id="MobiDB-lite"/>
    </source>
</evidence>
<feature type="region of interest" description="Disordered" evidence="1">
    <location>
        <begin position="65"/>
        <end position="94"/>
    </location>
</feature>
<name>A0A1E7L9R4_9ACTN</name>
<dbReference type="Proteomes" id="UP000176005">
    <property type="component" value="Unassembled WGS sequence"/>
</dbReference>
<sequence length="94" mass="10467">MPQIRLMGSDADDVHRTAAAVVRALSAWPETRLGDVSDPVPNRRGRGCRVYIEVLADVDDRMEVTVEREGSRPSGRRRLADTETPHVHRPVQGP</sequence>
<organism evidence="2 3">
    <name type="scientific">Streptomyces nanshensis</name>
    <dbReference type="NCBI Taxonomy" id="518642"/>
    <lineage>
        <taxon>Bacteria</taxon>
        <taxon>Bacillati</taxon>
        <taxon>Actinomycetota</taxon>
        <taxon>Actinomycetes</taxon>
        <taxon>Kitasatosporales</taxon>
        <taxon>Streptomycetaceae</taxon>
        <taxon>Streptomyces</taxon>
    </lineage>
</organism>
<dbReference type="EMBL" id="LJGW01000107">
    <property type="protein sequence ID" value="OEV12975.1"/>
    <property type="molecule type" value="Genomic_DNA"/>
</dbReference>
<proteinExistence type="predicted"/>
<protein>
    <submittedName>
        <fullName evidence="2">Uncharacterized protein</fullName>
    </submittedName>
</protein>
<dbReference type="AlphaFoldDB" id="A0A1E7L9R4"/>
<gene>
    <name evidence="2" type="ORF">AN218_05550</name>
</gene>
<reference evidence="2 3" key="1">
    <citation type="journal article" date="2016" name="Front. Microbiol.">
        <title>Comparative Genomics Analysis of Streptomyces Species Reveals Their Adaptation to the Marine Environment and Their Diversity at the Genomic Level.</title>
        <authorList>
            <person name="Tian X."/>
            <person name="Zhang Z."/>
            <person name="Yang T."/>
            <person name="Chen M."/>
            <person name="Li J."/>
            <person name="Chen F."/>
            <person name="Yang J."/>
            <person name="Li W."/>
            <person name="Zhang B."/>
            <person name="Zhang Z."/>
            <person name="Wu J."/>
            <person name="Zhang C."/>
            <person name="Long L."/>
            <person name="Xiao J."/>
        </authorList>
    </citation>
    <scope>NUCLEOTIDE SEQUENCE [LARGE SCALE GENOMIC DNA]</scope>
    <source>
        <strain evidence="2 3">SCSIO 10429</strain>
    </source>
</reference>
<accession>A0A1E7L9R4</accession>
<evidence type="ECO:0000313" key="2">
    <source>
        <dbReference type="EMBL" id="OEV12975.1"/>
    </source>
</evidence>
<dbReference type="RefSeq" id="WP_070015481.1">
    <property type="nucleotide sequence ID" value="NZ_LJGW01000107.1"/>
</dbReference>
<comment type="caution">
    <text evidence="2">The sequence shown here is derived from an EMBL/GenBank/DDBJ whole genome shotgun (WGS) entry which is preliminary data.</text>
</comment>
<evidence type="ECO:0000313" key="3">
    <source>
        <dbReference type="Proteomes" id="UP000176005"/>
    </source>
</evidence>